<dbReference type="STRING" id="1754192.A0A1Y1WQM6"/>
<dbReference type="InterPro" id="IPR001480">
    <property type="entry name" value="Bulb-type_lectin_dom"/>
</dbReference>
<dbReference type="PROSITE" id="PS50231">
    <property type="entry name" value="RICIN_B_LECTIN"/>
    <property type="match status" value="1"/>
</dbReference>
<comment type="caution">
    <text evidence="4">The sequence shown here is derived from an EMBL/GenBank/DDBJ whole genome shotgun (WGS) entry which is preliminary data.</text>
</comment>
<dbReference type="Pfam" id="PF00652">
    <property type="entry name" value="Ricin_B_lectin"/>
    <property type="match status" value="1"/>
</dbReference>
<dbReference type="SMART" id="SM00458">
    <property type="entry name" value="RICIN"/>
    <property type="match status" value="1"/>
</dbReference>
<dbReference type="Gene3D" id="2.80.10.50">
    <property type="match status" value="1"/>
</dbReference>
<evidence type="ECO:0000259" key="3">
    <source>
        <dbReference type="PROSITE" id="PS50927"/>
    </source>
</evidence>
<keyword evidence="5" id="KW-1185">Reference proteome</keyword>
<dbReference type="SUPFAM" id="SSF50370">
    <property type="entry name" value="Ricin B-like lectins"/>
    <property type="match status" value="1"/>
</dbReference>
<dbReference type="OrthoDB" id="2133419at2759"/>
<accession>A0A1Y1WQM6</accession>
<dbReference type="SUPFAM" id="SSF51110">
    <property type="entry name" value="alpha-D-mannose-specific plant lectins"/>
    <property type="match status" value="1"/>
</dbReference>
<feature type="region of interest" description="Disordered" evidence="1">
    <location>
        <begin position="937"/>
        <end position="961"/>
    </location>
</feature>
<gene>
    <name evidence="4" type="ORF">BCR32DRAFT_296805</name>
</gene>
<feature type="compositionally biased region" description="Polar residues" evidence="1">
    <location>
        <begin position="937"/>
        <end position="948"/>
    </location>
</feature>
<dbReference type="Gene3D" id="2.90.10.30">
    <property type="match status" value="1"/>
</dbReference>
<dbReference type="InterPro" id="IPR035992">
    <property type="entry name" value="Ricin_B-like_lectins"/>
</dbReference>
<name>A0A1Y1WQM6_9FUNG</name>
<feature type="chain" id="PRO_5012734032" description="Bulb-type lectin domain-containing protein" evidence="2">
    <location>
        <begin position="22"/>
        <end position="961"/>
    </location>
</feature>
<dbReference type="PROSITE" id="PS50927">
    <property type="entry name" value="BULB_LECTIN"/>
    <property type="match status" value="1"/>
</dbReference>
<organism evidence="4 5">
    <name type="scientific">Anaeromyces robustus</name>
    <dbReference type="NCBI Taxonomy" id="1754192"/>
    <lineage>
        <taxon>Eukaryota</taxon>
        <taxon>Fungi</taxon>
        <taxon>Fungi incertae sedis</taxon>
        <taxon>Chytridiomycota</taxon>
        <taxon>Chytridiomycota incertae sedis</taxon>
        <taxon>Neocallimastigomycetes</taxon>
        <taxon>Neocallimastigales</taxon>
        <taxon>Neocallimastigaceae</taxon>
        <taxon>Anaeromyces</taxon>
    </lineage>
</organism>
<dbReference type="InterPro" id="IPR036426">
    <property type="entry name" value="Bulb-type_lectin_dom_sf"/>
</dbReference>
<dbReference type="SMART" id="SM00108">
    <property type="entry name" value="B_lectin"/>
    <property type="match status" value="1"/>
</dbReference>
<dbReference type="InterPro" id="IPR000772">
    <property type="entry name" value="Ricin_B_lectin"/>
</dbReference>
<reference evidence="4 5" key="1">
    <citation type="submission" date="2016-08" db="EMBL/GenBank/DDBJ databases">
        <title>A Parts List for Fungal Cellulosomes Revealed by Comparative Genomics.</title>
        <authorList>
            <consortium name="DOE Joint Genome Institute"/>
            <person name="Haitjema C.H."/>
            <person name="Gilmore S.P."/>
            <person name="Henske J.K."/>
            <person name="Solomon K.V."/>
            <person name="De Groot R."/>
            <person name="Kuo A."/>
            <person name="Mondo S.J."/>
            <person name="Salamov A.A."/>
            <person name="Labutti K."/>
            <person name="Zhao Z."/>
            <person name="Chiniquy J."/>
            <person name="Barry K."/>
            <person name="Brewer H.M."/>
            <person name="Purvine S.O."/>
            <person name="Wright A.T."/>
            <person name="Boxma B."/>
            <person name="Van Alen T."/>
            <person name="Hackstein J.H."/>
            <person name="Baker S.E."/>
            <person name="Grigoriev I.V."/>
            <person name="O'Malley M.A."/>
        </authorList>
    </citation>
    <scope>NUCLEOTIDE SEQUENCE [LARGE SCALE GENOMIC DNA]</scope>
    <source>
        <strain evidence="4 5">S4</strain>
    </source>
</reference>
<protein>
    <recommendedName>
        <fullName evidence="3">Bulb-type lectin domain-containing protein</fullName>
    </recommendedName>
</protein>
<dbReference type="Proteomes" id="UP000193944">
    <property type="component" value="Unassembled WGS sequence"/>
</dbReference>
<evidence type="ECO:0000256" key="1">
    <source>
        <dbReference type="SAM" id="MobiDB-lite"/>
    </source>
</evidence>
<reference evidence="4 5" key="2">
    <citation type="submission" date="2016-08" db="EMBL/GenBank/DDBJ databases">
        <title>Pervasive Adenine N6-methylation of Active Genes in Fungi.</title>
        <authorList>
            <consortium name="DOE Joint Genome Institute"/>
            <person name="Mondo S.J."/>
            <person name="Dannebaum R.O."/>
            <person name="Kuo R.C."/>
            <person name="Labutti K."/>
            <person name="Haridas S."/>
            <person name="Kuo A."/>
            <person name="Salamov A."/>
            <person name="Ahrendt S.R."/>
            <person name="Lipzen A."/>
            <person name="Sullivan W."/>
            <person name="Andreopoulos W.B."/>
            <person name="Clum A."/>
            <person name="Lindquist E."/>
            <person name="Daum C."/>
            <person name="Ramamoorthy G.K."/>
            <person name="Gryganskyi A."/>
            <person name="Culley D."/>
            <person name="Magnuson J.K."/>
            <person name="James T.Y."/>
            <person name="O'Malley M.A."/>
            <person name="Stajich J.E."/>
            <person name="Spatafora J.W."/>
            <person name="Visel A."/>
            <person name="Grigoriev I.V."/>
        </authorList>
    </citation>
    <scope>NUCLEOTIDE SEQUENCE [LARGE SCALE GENOMIC DNA]</scope>
    <source>
        <strain evidence="4 5">S4</strain>
    </source>
</reference>
<evidence type="ECO:0000313" key="4">
    <source>
        <dbReference type="EMBL" id="ORX75598.1"/>
    </source>
</evidence>
<dbReference type="Gene3D" id="2.90.10.10">
    <property type="entry name" value="Bulb-type lectin domain"/>
    <property type="match status" value="1"/>
</dbReference>
<evidence type="ECO:0000256" key="2">
    <source>
        <dbReference type="SAM" id="SignalP"/>
    </source>
</evidence>
<sequence>MKYSNILLLLTTIISYNSVNANVIKERSNVPTVDELKKLFKEKYDNIINNGLSCIPLNSINPAFNPYHSSLIKTKSEDDEAANLIMAFGSPFGNSNITMDDKSIHSGYGKCGSVKGFDGETIACSVRVTSNILDSLSITGDKESFLSVYGESFGKKDELTEDILNFIDLSSSIYDRSENHLENVLNIIRNKVGLENEHSKIENTLFSKGSASDLNSIYESRNWSNNSKMFGMSNEWLEFNGYSNGYIMGHLETSNKENSQSDAISKTFTTPFNNKLGWLYGNHSNPYIFGQSNPKKYSNELSYDEAIDISAEKLYYKKSNNDRFYSITTYFSIPDNRCWNLTVAPLYRAEVNIWACGQYDSNNNLNISYKKSMRPVDVIDFIPYPTECNTKKYDFKPMKNYDDFELVAENGEKHVLKSGQYLKVNEGITSSNGKFIFGLLETGELVLRENNEYGRVLWGNGVTLPTTQENGEKLDYDLKLRIGENGHLMVTANEHIFDSNNHSRLPFNDESDEYIIWDSLPKDLPYNVGFPDNSGYILLVEEKGLYAYVNLYDGVGIKILEIKPGSGYEGYAFPREYNMPLAFDTPEDEVRMDKHNVHDEKVVKDSFKNSIEMNGTNIIKENEALVSSNGKYRFYLQSTGNMVIKEGSRTMWSSNTANVESFESPYKLLLNSTGEFVLYDKNDFALWQVSNENFYGNDIARERNTKSKSFKLVLSDEGELYVEDKNHNKSWSIWSVLEEVNQTHIRYLKPNHKVEIYTPNTNTTQPEPETKTRTVYIYNKKLDKCLISGSKFTYRPHIGKCNNKNAKWVISVSGKGFIKSSSKEWCLNVSNINKGTVTMRECDDNAIFSPIKGSVKSVLSKNKCLGLLESNGTKLNMNNCDSSKDDQQWECQTESGTYSKSPFLLRSAALLNDIMPVVCKRQHILFNKFKTNLSRNVNADNTVGQPSRANADPISDPSGIG</sequence>
<evidence type="ECO:0000313" key="5">
    <source>
        <dbReference type="Proteomes" id="UP000193944"/>
    </source>
</evidence>
<keyword evidence="2" id="KW-0732">Signal</keyword>
<proteinExistence type="predicted"/>
<feature type="domain" description="Bulb-type lectin" evidence="3">
    <location>
        <begin position="610"/>
        <end position="735"/>
    </location>
</feature>
<dbReference type="AlphaFoldDB" id="A0A1Y1WQM6"/>
<dbReference type="EMBL" id="MCFG01000348">
    <property type="protein sequence ID" value="ORX75598.1"/>
    <property type="molecule type" value="Genomic_DNA"/>
</dbReference>
<feature type="signal peptide" evidence="2">
    <location>
        <begin position="1"/>
        <end position="21"/>
    </location>
</feature>